<dbReference type="RefSeq" id="WP_012382686.1">
    <property type="nucleotide sequence ID" value="NZ_CP006696.1"/>
</dbReference>
<comment type="similarity">
    <text evidence="3 12">Belongs to the CcmD/CycX/HelD family.</text>
</comment>
<evidence type="ECO:0000313" key="14">
    <source>
        <dbReference type="Proteomes" id="UP000027215"/>
    </source>
</evidence>
<sequence length="54" mass="6265">MTHLPYVTGAYAVFILILLWDWLAARRQLHTAQRLAQHLHKCRNTPAINNTPTQ</sequence>
<evidence type="ECO:0000256" key="10">
    <source>
        <dbReference type="ARBA" id="ARBA00022989"/>
    </source>
</evidence>
<dbReference type="KEGG" id="xfs:D934_11475"/>
<dbReference type="AlphaFoldDB" id="A0A060H8D0"/>
<dbReference type="EMBL" id="CP006696">
    <property type="protein sequence ID" value="AIC11580.1"/>
    <property type="molecule type" value="Genomic_DNA"/>
</dbReference>
<dbReference type="Proteomes" id="UP000027215">
    <property type="component" value="Chromosome"/>
</dbReference>
<evidence type="ECO:0000256" key="6">
    <source>
        <dbReference type="ARBA" id="ARBA00022475"/>
    </source>
</evidence>
<dbReference type="Pfam" id="PF04995">
    <property type="entry name" value="CcmD"/>
    <property type="match status" value="1"/>
</dbReference>
<keyword evidence="6 12" id="KW-1003">Cell membrane</keyword>
<dbReference type="GeneID" id="93905299"/>
<keyword evidence="8 12" id="KW-0812">Transmembrane</keyword>
<protein>
    <recommendedName>
        <fullName evidence="4 12">Heme exporter protein D</fullName>
    </recommendedName>
</protein>
<evidence type="ECO:0000256" key="9">
    <source>
        <dbReference type="ARBA" id="ARBA00022748"/>
    </source>
</evidence>
<feature type="transmembrane region" description="Helical" evidence="12">
    <location>
        <begin position="6"/>
        <end position="25"/>
    </location>
</feature>
<dbReference type="GO" id="GO:0015886">
    <property type="term" value="P:heme transport"/>
    <property type="evidence" value="ECO:0007669"/>
    <property type="project" value="InterPro"/>
</dbReference>
<name>A0A060H8D0_XYLFS</name>
<evidence type="ECO:0000256" key="11">
    <source>
        <dbReference type="ARBA" id="ARBA00023136"/>
    </source>
</evidence>
<comment type="function">
    <text evidence="1 12">Required for the export of heme to the periplasm for the biogenesis of c-type cytochromes.</text>
</comment>
<evidence type="ECO:0000256" key="4">
    <source>
        <dbReference type="ARBA" id="ARBA00016461"/>
    </source>
</evidence>
<evidence type="ECO:0000256" key="8">
    <source>
        <dbReference type="ARBA" id="ARBA00022692"/>
    </source>
</evidence>
<gene>
    <name evidence="13" type="ORF">D934_11475</name>
</gene>
<dbReference type="HOGENOM" id="CLU_208619_0_0_6"/>
<evidence type="ECO:0000256" key="3">
    <source>
        <dbReference type="ARBA" id="ARBA00008741"/>
    </source>
</evidence>
<dbReference type="GO" id="GO:0017004">
    <property type="term" value="P:cytochrome complex assembly"/>
    <property type="evidence" value="ECO:0007669"/>
    <property type="project" value="UniProtKB-KW"/>
</dbReference>
<evidence type="ECO:0000256" key="2">
    <source>
        <dbReference type="ARBA" id="ARBA00004377"/>
    </source>
</evidence>
<evidence type="ECO:0000256" key="7">
    <source>
        <dbReference type="ARBA" id="ARBA00022519"/>
    </source>
</evidence>
<reference evidence="13 14" key="1">
    <citation type="submission" date="2013-08" db="EMBL/GenBank/DDBJ databases">
        <authorList>
            <person name="Stouthamer R."/>
            <person name="Nunney L."/>
        </authorList>
    </citation>
    <scope>NUCLEOTIDE SEQUENCE [LARGE SCALE GENOMIC DNA]</scope>
    <source>
        <strain evidence="14">ann-1</strain>
    </source>
</reference>
<keyword evidence="9 12" id="KW-0201">Cytochrome c-type biogenesis</keyword>
<proteinExistence type="inferred from homology"/>
<keyword evidence="7 12" id="KW-0997">Cell inner membrane</keyword>
<keyword evidence="11 12" id="KW-0472">Membrane</keyword>
<keyword evidence="10 12" id="KW-1133">Transmembrane helix</keyword>
<evidence type="ECO:0000256" key="12">
    <source>
        <dbReference type="RuleBase" id="RU363101"/>
    </source>
</evidence>
<comment type="subcellular location">
    <subcellularLocation>
        <location evidence="2 12">Cell inner membrane</location>
        <topology evidence="2 12">Single-pass membrane protein</topology>
    </subcellularLocation>
</comment>
<evidence type="ECO:0000256" key="5">
    <source>
        <dbReference type="ARBA" id="ARBA00022448"/>
    </source>
</evidence>
<evidence type="ECO:0000313" key="13">
    <source>
        <dbReference type="EMBL" id="AIC11580.1"/>
    </source>
</evidence>
<dbReference type="PATRIC" id="fig|155920.8.peg.2690"/>
<accession>A0A060H8D0</accession>
<organism evidence="13 14">
    <name type="scientific">Xylella fastidiosa subsp. sandyi Ann-1</name>
    <dbReference type="NCBI Taxonomy" id="155920"/>
    <lineage>
        <taxon>Bacteria</taxon>
        <taxon>Pseudomonadati</taxon>
        <taxon>Pseudomonadota</taxon>
        <taxon>Gammaproteobacteria</taxon>
        <taxon>Lysobacterales</taxon>
        <taxon>Lysobacteraceae</taxon>
        <taxon>Xylella</taxon>
    </lineage>
</organism>
<dbReference type="InterPro" id="IPR007078">
    <property type="entry name" value="Haem_export_protD_CcmD"/>
</dbReference>
<keyword evidence="5 12" id="KW-0813">Transport</keyword>
<evidence type="ECO:0000256" key="1">
    <source>
        <dbReference type="ARBA" id="ARBA00002442"/>
    </source>
</evidence>
<dbReference type="GO" id="GO:0005886">
    <property type="term" value="C:plasma membrane"/>
    <property type="evidence" value="ECO:0007669"/>
    <property type="project" value="UniProtKB-SubCell"/>
</dbReference>